<sequence>MASAKSAAANLGHPAQRNYGSIFLALSNVTILYCYIMRAKCQAVASFLWYAGAYNLKVVTVDCGFAD</sequence>
<proteinExistence type="predicted"/>
<organism evidence="3">
    <name type="scientific">Leptosphaeria maculans (strain JN3 / isolate v23.1.3 / race Av1-4-5-6-7-8)</name>
    <name type="common">Blackleg fungus</name>
    <name type="synonym">Phoma lingam</name>
    <dbReference type="NCBI Taxonomy" id="985895"/>
    <lineage>
        <taxon>Eukaryota</taxon>
        <taxon>Fungi</taxon>
        <taxon>Dikarya</taxon>
        <taxon>Ascomycota</taxon>
        <taxon>Pezizomycotina</taxon>
        <taxon>Dothideomycetes</taxon>
        <taxon>Pleosporomycetidae</taxon>
        <taxon>Pleosporales</taxon>
        <taxon>Pleosporineae</taxon>
        <taxon>Leptosphaeriaceae</taxon>
        <taxon>Plenodomus</taxon>
        <taxon>Plenodomus lingam/Leptosphaeria maculans species complex</taxon>
    </lineage>
</organism>
<keyword evidence="1" id="KW-1133">Transmembrane helix</keyword>
<evidence type="ECO:0000313" key="2">
    <source>
        <dbReference type="EMBL" id="CBX93582.1"/>
    </source>
</evidence>
<protein>
    <submittedName>
        <fullName evidence="2">Predicted protein</fullName>
    </submittedName>
</protein>
<dbReference type="VEuPathDB" id="FungiDB:LEMA_P044830.1"/>
<name>E4ZP53_LEPMJ</name>
<keyword evidence="1" id="KW-0472">Membrane</keyword>
<dbReference type="InParanoid" id="E4ZP53"/>
<dbReference type="AlphaFoldDB" id="E4ZP53"/>
<evidence type="ECO:0000313" key="3">
    <source>
        <dbReference type="Proteomes" id="UP000002668"/>
    </source>
</evidence>
<dbReference type="Proteomes" id="UP000002668">
    <property type="component" value="Genome"/>
</dbReference>
<dbReference type="EMBL" id="FP929105">
    <property type="protein sequence ID" value="CBX93582.1"/>
    <property type="molecule type" value="Genomic_DNA"/>
</dbReference>
<keyword evidence="1" id="KW-0812">Transmembrane</keyword>
<accession>E4ZP53</accession>
<gene>
    <name evidence="2" type="ORF">LEMA_P044830.1</name>
</gene>
<evidence type="ECO:0000256" key="1">
    <source>
        <dbReference type="SAM" id="Phobius"/>
    </source>
</evidence>
<reference evidence="3" key="1">
    <citation type="journal article" date="2011" name="Nat. Commun.">
        <title>Effector diversification within compartments of the Leptosphaeria maculans genome affected by Repeat-Induced Point mutations.</title>
        <authorList>
            <person name="Rouxel T."/>
            <person name="Grandaubert J."/>
            <person name="Hane J.K."/>
            <person name="Hoede C."/>
            <person name="van de Wouw A.P."/>
            <person name="Couloux A."/>
            <person name="Dominguez V."/>
            <person name="Anthouard V."/>
            <person name="Bally P."/>
            <person name="Bourras S."/>
            <person name="Cozijnsen A.J."/>
            <person name="Ciuffetti L.M."/>
            <person name="Degrave A."/>
            <person name="Dilmaghani A."/>
            <person name="Duret L."/>
            <person name="Fudal I."/>
            <person name="Goodwin S.B."/>
            <person name="Gout L."/>
            <person name="Glaser N."/>
            <person name="Linglin J."/>
            <person name="Kema G.H.J."/>
            <person name="Lapalu N."/>
            <person name="Lawrence C.B."/>
            <person name="May K."/>
            <person name="Meyer M."/>
            <person name="Ollivier B."/>
            <person name="Poulain J."/>
            <person name="Schoch C.L."/>
            <person name="Simon A."/>
            <person name="Spatafora J.W."/>
            <person name="Stachowiak A."/>
            <person name="Turgeon B.G."/>
            <person name="Tyler B.M."/>
            <person name="Vincent D."/>
            <person name="Weissenbach J."/>
            <person name="Amselem J."/>
            <person name="Quesneville H."/>
            <person name="Oliver R.P."/>
            <person name="Wincker P."/>
            <person name="Balesdent M.-H."/>
            <person name="Howlett B.J."/>
        </authorList>
    </citation>
    <scope>NUCLEOTIDE SEQUENCE [LARGE SCALE GENOMIC DNA]</scope>
    <source>
        <strain evidence="3">JN3 / isolate v23.1.3 / race Av1-4-5-6-7-8</strain>
    </source>
</reference>
<keyword evidence="3" id="KW-1185">Reference proteome</keyword>
<dbReference type="HOGENOM" id="CLU_2812852_0_0_1"/>
<feature type="transmembrane region" description="Helical" evidence="1">
    <location>
        <begin position="19"/>
        <end position="36"/>
    </location>
</feature>